<dbReference type="SUPFAM" id="SSF53850">
    <property type="entry name" value="Periplasmic binding protein-like II"/>
    <property type="match status" value="1"/>
</dbReference>
<evidence type="ECO:0000256" key="1">
    <source>
        <dbReference type="ARBA" id="ARBA00009437"/>
    </source>
</evidence>
<reference evidence="6 7" key="1">
    <citation type="submission" date="2016-10" db="EMBL/GenBank/DDBJ databases">
        <title>Whole genome sequence of hyper active fibrinolysis bacterium Bacillus pumilus strain VV3 isolated from fermented rice.</title>
        <authorList>
            <person name="Mariadas V.A."/>
            <person name="Vijayaraghavan P."/>
            <person name="Dhandapani V."/>
        </authorList>
    </citation>
    <scope>NUCLEOTIDE SEQUENCE [LARGE SCALE GENOMIC DNA]</scope>
    <source>
        <strain evidence="6 7">VV3</strain>
    </source>
</reference>
<accession>A0AAC9NCS8</accession>
<organism evidence="6 7">
    <name type="scientific">Bacillus xiamenensis</name>
    <dbReference type="NCBI Taxonomy" id="1178537"/>
    <lineage>
        <taxon>Bacteria</taxon>
        <taxon>Bacillati</taxon>
        <taxon>Bacillota</taxon>
        <taxon>Bacilli</taxon>
        <taxon>Bacillales</taxon>
        <taxon>Bacillaceae</taxon>
        <taxon>Bacillus</taxon>
    </lineage>
</organism>
<evidence type="ECO:0000313" key="7">
    <source>
        <dbReference type="Proteomes" id="UP000177709"/>
    </source>
</evidence>
<evidence type="ECO:0000313" key="6">
    <source>
        <dbReference type="EMBL" id="AOZ89079.1"/>
    </source>
</evidence>
<keyword evidence="4" id="KW-0804">Transcription</keyword>
<name>A0AAC9NCS8_9BACI</name>
<dbReference type="Gene3D" id="3.40.190.10">
    <property type="entry name" value="Periplasmic binding protein-like II"/>
    <property type="match status" value="2"/>
</dbReference>
<dbReference type="PRINTS" id="PR00039">
    <property type="entry name" value="HTHLYSR"/>
</dbReference>
<dbReference type="InterPro" id="IPR000847">
    <property type="entry name" value="LysR_HTH_N"/>
</dbReference>
<dbReference type="EMBL" id="CP017786">
    <property type="protein sequence ID" value="AOZ89079.1"/>
    <property type="molecule type" value="Genomic_DNA"/>
</dbReference>
<dbReference type="Pfam" id="PF03466">
    <property type="entry name" value="LysR_substrate"/>
    <property type="match status" value="1"/>
</dbReference>
<dbReference type="Gene3D" id="1.10.10.10">
    <property type="entry name" value="Winged helix-like DNA-binding domain superfamily/Winged helix DNA-binding domain"/>
    <property type="match status" value="1"/>
</dbReference>
<evidence type="ECO:0000259" key="5">
    <source>
        <dbReference type="PROSITE" id="PS50931"/>
    </source>
</evidence>
<proteinExistence type="inferred from homology"/>
<dbReference type="SUPFAM" id="SSF46785">
    <property type="entry name" value="Winged helix' DNA-binding domain"/>
    <property type="match status" value="1"/>
</dbReference>
<dbReference type="GO" id="GO:0003700">
    <property type="term" value="F:DNA-binding transcription factor activity"/>
    <property type="evidence" value="ECO:0007669"/>
    <property type="project" value="InterPro"/>
</dbReference>
<dbReference type="InterPro" id="IPR054793">
    <property type="entry name" value="AlsR"/>
</dbReference>
<dbReference type="FunFam" id="1.10.10.10:FF:000001">
    <property type="entry name" value="LysR family transcriptional regulator"/>
    <property type="match status" value="1"/>
</dbReference>
<evidence type="ECO:0000256" key="3">
    <source>
        <dbReference type="ARBA" id="ARBA00023125"/>
    </source>
</evidence>
<dbReference type="NCBIfam" id="NF045775">
    <property type="entry name" value="acetoin_reg_AlsR"/>
    <property type="match status" value="1"/>
</dbReference>
<keyword evidence="2" id="KW-0805">Transcription regulation</keyword>
<dbReference type="KEGG" id="bxi:BK049_10525"/>
<evidence type="ECO:0000256" key="4">
    <source>
        <dbReference type="ARBA" id="ARBA00023163"/>
    </source>
</evidence>
<sequence>MELRHLQYFVTVAEELHFGRAAARLNMTQPPLSQQIKQFEEELGFPLFHRSKRVVELTAAGKVFLHEVRGVLHQLDKAVDHARHTARGELGKIIIGFVGTATYDILPPVVREFRELYPSVSIELKQLSVPQQLRALLNGEIDIGFLHPTSPHEELVSRLMKQSECIFAIPKNHPLAKKETVTIEDIRHEPIISLCKESWPSLYQHFILLCEKYGFSPNIVQEAAEYQMVIGLVTAGIGIAVIPKSARRLFNLDVVYRSIEDEQLLAEWTISYRRENHNPALFHLVHHILHRAEPEQGQTEIDMG</sequence>
<dbReference type="PANTHER" id="PTHR30346">
    <property type="entry name" value="TRANSCRIPTIONAL DUAL REGULATOR HCAR-RELATED"/>
    <property type="match status" value="1"/>
</dbReference>
<dbReference type="GO" id="GO:0003677">
    <property type="term" value="F:DNA binding"/>
    <property type="evidence" value="ECO:0007669"/>
    <property type="project" value="UniProtKB-KW"/>
</dbReference>
<dbReference type="Pfam" id="PF00126">
    <property type="entry name" value="HTH_1"/>
    <property type="match status" value="1"/>
</dbReference>
<dbReference type="GO" id="GO:0032993">
    <property type="term" value="C:protein-DNA complex"/>
    <property type="evidence" value="ECO:0007669"/>
    <property type="project" value="TreeGrafter"/>
</dbReference>
<keyword evidence="3" id="KW-0238">DNA-binding</keyword>
<dbReference type="InterPro" id="IPR036390">
    <property type="entry name" value="WH_DNA-bd_sf"/>
</dbReference>
<dbReference type="PROSITE" id="PS50931">
    <property type="entry name" value="HTH_LYSR"/>
    <property type="match status" value="1"/>
</dbReference>
<evidence type="ECO:0000256" key="2">
    <source>
        <dbReference type="ARBA" id="ARBA00023015"/>
    </source>
</evidence>
<feature type="domain" description="HTH lysR-type" evidence="5">
    <location>
        <begin position="1"/>
        <end position="58"/>
    </location>
</feature>
<comment type="similarity">
    <text evidence="1">Belongs to the LysR transcriptional regulatory family.</text>
</comment>
<dbReference type="AlphaFoldDB" id="A0AAC9NCS8"/>
<gene>
    <name evidence="6" type="ORF">BK049_10525</name>
</gene>
<dbReference type="InterPro" id="IPR005119">
    <property type="entry name" value="LysR_subst-bd"/>
</dbReference>
<dbReference type="RefSeq" id="WP_071168462.1">
    <property type="nucleotide sequence ID" value="NZ_CP017786.1"/>
</dbReference>
<protein>
    <submittedName>
        <fullName evidence="6">LysR family transcriptional regulator</fullName>
    </submittedName>
</protein>
<dbReference type="Proteomes" id="UP000177709">
    <property type="component" value="Chromosome"/>
</dbReference>
<dbReference type="PANTHER" id="PTHR30346:SF0">
    <property type="entry name" value="HCA OPERON TRANSCRIPTIONAL ACTIVATOR HCAR"/>
    <property type="match status" value="1"/>
</dbReference>
<dbReference type="InterPro" id="IPR036388">
    <property type="entry name" value="WH-like_DNA-bd_sf"/>
</dbReference>